<accession>A0A9Q1E7Z5</accession>
<organism evidence="2 3">
    <name type="scientific">Synaphobranchus kaupii</name>
    <name type="common">Kaup's arrowtooth eel</name>
    <dbReference type="NCBI Taxonomy" id="118154"/>
    <lineage>
        <taxon>Eukaryota</taxon>
        <taxon>Metazoa</taxon>
        <taxon>Chordata</taxon>
        <taxon>Craniata</taxon>
        <taxon>Vertebrata</taxon>
        <taxon>Euteleostomi</taxon>
        <taxon>Actinopterygii</taxon>
        <taxon>Neopterygii</taxon>
        <taxon>Teleostei</taxon>
        <taxon>Anguilliformes</taxon>
        <taxon>Synaphobranchidae</taxon>
        <taxon>Synaphobranchus</taxon>
    </lineage>
</organism>
<dbReference type="AlphaFoldDB" id="A0A9Q1E7Z5"/>
<feature type="coiled-coil region" evidence="1">
    <location>
        <begin position="7"/>
        <end position="34"/>
    </location>
</feature>
<gene>
    <name evidence="2" type="ORF">SKAU_G00412390</name>
</gene>
<protein>
    <submittedName>
        <fullName evidence="2">Uncharacterized protein</fullName>
    </submittedName>
</protein>
<evidence type="ECO:0000313" key="2">
    <source>
        <dbReference type="EMBL" id="KAJ8333920.1"/>
    </source>
</evidence>
<proteinExistence type="predicted"/>
<reference evidence="2" key="1">
    <citation type="journal article" date="2023" name="Science">
        <title>Genome structures resolve the early diversification of teleost fishes.</title>
        <authorList>
            <person name="Parey E."/>
            <person name="Louis A."/>
            <person name="Montfort J."/>
            <person name="Bouchez O."/>
            <person name="Roques C."/>
            <person name="Iampietro C."/>
            <person name="Lluch J."/>
            <person name="Castinel A."/>
            <person name="Donnadieu C."/>
            <person name="Desvignes T."/>
            <person name="Floi Bucao C."/>
            <person name="Jouanno E."/>
            <person name="Wen M."/>
            <person name="Mejri S."/>
            <person name="Dirks R."/>
            <person name="Jansen H."/>
            <person name="Henkel C."/>
            <person name="Chen W.J."/>
            <person name="Zahm M."/>
            <person name="Cabau C."/>
            <person name="Klopp C."/>
            <person name="Thompson A.W."/>
            <person name="Robinson-Rechavi M."/>
            <person name="Braasch I."/>
            <person name="Lecointre G."/>
            <person name="Bobe J."/>
            <person name="Postlethwait J.H."/>
            <person name="Berthelot C."/>
            <person name="Roest Crollius H."/>
            <person name="Guiguen Y."/>
        </authorList>
    </citation>
    <scope>NUCLEOTIDE SEQUENCE</scope>
    <source>
        <strain evidence="2">WJC10195</strain>
    </source>
</reference>
<name>A0A9Q1E7Z5_SYNKA</name>
<dbReference type="OrthoDB" id="8955578at2759"/>
<evidence type="ECO:0000256" key="1">
    <source>
        <dbReference type="SAM" id="Coils"/>
    </source>
</evidence>
<comment type="caution">
    <text evidence="2">The sequence shown here is derived from an EMBL/GenBank/DDBJ whole genome shotgun (WGS) entry which is preliminary data.</text>
</comment>
<dbReference type="EMBL" id="JAINUF010000022">
    <property type="protein sequence ID" value="KAJ8333920.1"/>
    <property type="molecule type" value="Genomic_DNA"/>
</dbReference>
<dbReference type="Proteomes" id="UP001152622">
    <property type="component" value="Chromosome 22"/>
</dbReference>
<sequence>MGLVEEVKSLRNQNAEKARKIALLENRVDDLEQYSRTNDIIVSGLDIKPRSYAHAVKRQNEEDPTEQETVSVEGQVAAFFQSHAIMLDINNLEACHPLPRCDFKKKIQSTWTSNCKIFIKLNGAPEQANVLVVRSMEELDKFK</sequence>
<evidence type="ECO:0000313" key="3">
    <source>
        <dbReference type="Proteomes" id="UP001152622"/>
    </source>
</evidence>
<keyword evidence="1" id="KW-0175">Coiled coil</keyword>
<keyword evidence="3" id="KW-1185">Reference proteome</keyword>